<dbReference type="InterPro" id="IPR006442">
    <property type="entry name" value="Antitoxin_Phd/YefM"/>
</dbReference>
<dbReference type="OrthoDB" id="557859at2"/>
<evidence type="ECO:0000313" key="3">
    <source>
        <dbReference type="EMBL" id="SEE04132.1"/>
    </source>
</evidence>
<dbReference type="Gene3D" id="3.40.1620.10">
    <property type="entry name" value="YefM-like domain"/>
    <property type="match status" value="1"/>
</dbReference>
<evidence type="ECO:0000313" key="4">
    <source>
        <dbReference type="Proteomes" id="UP000183407"/>
    </source>
</evidence>
<dbReference type="Proteomes" id="UP000183407">
    <property type="component" value="Unassembled WGS sequence"/>
</dbReference>
<gene>
    <name evidence="3" type="ORF">SAMN04490220_6446</name>
</gene>
<reference evidence="4" key="1">
    <citation type="submission" date="2016-10" db="EMBL/GenBank/DDBJ databases">
        <authorList>
            <person name="Varghese N."/>
        </authorList>
    </citation>
    <scope>NUCLEOTIDE SEQUENCE [LARGE SCALE GENOMIC DNA]</scope>
    <source>
        <strain evidence="4">DSM 44719</strain>
    </source>
</reference>
<proteinExistence type="inferred from homology"/>
<sequence length="82" mass="9072">MESLGLKELRQHASDYVKRAEAGETMLITVAGRPSAILGPAGRKTWCSFDEVADVFQTDTDPTWEADRGLIDDPIVDPWAPR</sequence>
<dbReference type="SUPFAM" id="SSF143120">
    <property type="entry name" value="YefM-like"/>
    <property type="match status" value="1"/>
</dbReference>
<evidence type="ECO:0000256" key="2">
    <source>
        <dbReference type="RuleBase" id="RU362080"/>
    </source>
</evidence>
<dbReference type="InterPro" id="IPR036165">
    <property type="entry name" value="YefM-like_sf"/>
</dbReference>
<protein>
    <recommendedName>
        <fullName evidence="2">Antitoxin</fullName>
    </recommendedName>
</protein>
<dbReference type="AlphaFoldDB" id="A0A1H5FL25"/>
<dbReference type="Pfam" id="PF02604">
    <property type="entry name" value="PhdYeFM_antitox"/>
    <property type="match status" value="1"/>
</dbReference>
<accession>A0A1H5FL25</accession>
<comment type="similarity">
    <text evidence="1 2">Belongs to the phD/YefM antitoxin family.</text>
</comment>
<evidence type="ECO:0000256" key="1">
    <source>
        <dbReference type="ARBA" id="ARBA00009981"/>
    </source>
</evidence>
<comment type="function">
    <text evidence="2">Antitoxin component of a type II toxin-antitoxin (TA) system.</text>
</comment>
<name>A0A1H5FL25_RHOJO</name>
<organism evidence="3 4">
    <name type="scientific">Rhodococcus jostii</name>
    <dbReference type="NCBI Taxonomy" id="132919"/>
    <lineage>
        <taxon>Bacteria</taxon>
        <taxon>Bacillati</taxon>
        <taxon>Actinomycetota</taxon>
        <taxon>Actinomycetes</taxon>
        <taxon>Mycobacteriales</taxon>
        <taxon>Nocardiaceae</taxon>
        <taxon>Rhodococcus</taxon>
    </lineage>
</organism>
<dbReference type="NCBIfam" id="TIGR01552">
    <property type="entry name" value="phd_fam"/>
    <property type="match status" value="1"/>
</dbReference>
<dbReference type="RefSeq" id="WP_073364789.1">
    <property type="nucleotide sequence ID" value="NZ_FNTL01000004.1"/>
</dbReference>
<dbReference type="EMBL" id="FNTL01000004">
    <property type="protein sequence ID" value="SEE04132.1"/>
    <property type="molecule type" value="Genomic_DNA"/>
</dbReference>